<accession>A0A1I7MMQ1</accession>
<name>A0A1I7MMQ1_9MICC</name>
<sequence length="88" mass="9669">MPLSDMGAQFLSPPEHQQACAWVADEAVEDFRTSRGMPQEPLIHIKTTVGSGAYQKGQEPQPFSYLTEADFQDLTVSLMGHLQECVSG</sequence>
<protein>
    <submittedName>
        <fullName evidence="1">Uncharacterized protein</fullName>
    </submittedName>
</protein>
<evidence type="ECO:0000313" key="1">
    <source>
        <dbReference type="EMBL" id="SFV23168.1"/>
    </source>
</evidence>
<evidence type="ECO:0000313" key="2">
    <source>
        <dbReference type="Proteomes" id="UP000198881"/>
    </source>
</evidence>
<dbReference type="Proteomes" id="UP000198881">
    <property type="component" value="Unassembled WGS sequence"/>
</dbReference>
<dbReference type="EMBL" id="FPCG01000006">
    <property type="protein sequence ID" value="SFV23168.1"/>
    <property type="molecule type" value="Genomic_DNA"/>
</dbReference>
<reference evidence="1 2" key="1">
    <citation type="submission" date="2016-10" db="EMBL/GenBank/DDBJ databases">
        <authorList>
            <person name="de Groot N.N."/>
        </authorList>
    </citation>
    <scope>NUCLEOTIDE SEQUENCE [LARGE SCALE GENOMIC DNA]</scope>
    <source>
        <strain evidence="1 2">CGMCC 1.7054</strain>
    </source>
</reference>
<dbReference type="OrthoDB" id="4865668at2"/>
<keyword evidence="2" id="KW-1185">Reference proteome</keyword>
<proteinExistence type="predicted"/>
<dbReference type="RefSeq" id="WP_143109457.1">
    <property type="nucleotide sequence ID" value="NZ_FPCG01000006.1"/>
</dbReference>
<gene>
    <name evidence="1" type="ORF">SAMN04487966_10676</name>
</gene>
<dbReference type="AlphaFoldDB" id="A0A1I7MMQ1"/>
<organism evidence="1 2">
    <name type="scientific">Micrococcus terreus</name>
    <dbReference type="NCBI Taxonomy" id="574650"/>
    <lineage>
        <taxon>Bacteria</taxon>
        <taxon>Bacillati</taxon>
        <taxon>Actinomycetota</taxon>
        <taxon>Actinomycetes</taxon>
        <taxon>Micrococcales</taxon>
        <taxon>Micrococcaceae</taxon>
        <taxon>Micrococcus</taxon>
    </lineage>
</organism>